<gene>
    <name evidence="8" type="ORF">TTEB3V08_LOCUS10871</name>
</gene>
<feature type="coiled-coil region" evidence="6">
    <location>
        <begin position="222"/>
        <end position="249"/>
    </location>
</feature>
<keyword evidence="6" id="KW-0175">Coiled coil</keyword>
<dbReference type="InterPro" id="IPR049560">
    <property type="entry name" value="MeTrfase_RsmB-F_NOP2_cat"/>
</dbReference>
<dbReference type="GO" id="GO:0070475">
    <property type="term" value="P:rRNA base methylation"/>
    <property type="evidence" value="ECO:0007669"/>
    <property type="project" value="TreeGrafter"/>
</dbReference>
<keyword evidence="3 5" id="KW-0949">S-adenosyl-L-methionine</keyword>
<keyword evidence="2 5" id="KW-0808">Transferase</keyword>
<accession>A0A7R9IRD8</accession>
<evidence type="ECO:0000256" key="4">
    <source>
        <dbReference type="ARBA" id="ARBA00022884"/>
    </source>
</evidence>
<protein>
    <recommendedName>
        <fullName evidence="7">SAM-dependent MTase RsmB/NOP-type domain-containing protein</fullName>
    </recommendedName>
</protein>
<reference evidence="8" key="1">
    <citation type="submission" date="2020-11" db="EMBL/GenBank/DDBJ databases">
        <authorList>
            <person name="Tran Van P."/>
        </authorList>
    </citation>
    <scope>NUCLEOTIDE SEQUENCE</scope>
</reference>
<evidence type="ECO:0000256" key="5">
    <source>
        <dbReference type="PROSITE-ProRule" id="PRU01023"/>
    </source>
</evidence>
<dbReference type="PANTHER" id="PTHR22807">
    <property type="entry name" value="NOP2 YEAST -RELATED NOL1/NOP2/FMU SUN DOMAIN-CONTAINING"/>
    <property type="match status" value="1"/>
</dbReference>
<evidence type="ECO:0000256" key="1">
    <source>
        <dbReference type="ARBA" id="ARBA00022603"/>
    </source>
</evidence>
<dbReference type="PROSITE" id="PS51686">
    <property type="entry name" value="SAM_MT_RSMB_NOP"/>
    <property type="match status" value="1"/>
</dbReference>
<dbReference type="Gene3D" id="3.40.50.150">
    <property type="entry name" value="Vaccinia Virus protein VP39"/>
    <property type="match status" value="1"/>
</dbReference>
<name>A0A7R9IRD8_9NEOP</name>
<keyword evidence="4 5" id="KW-0694">RNA-binding</keyword>
<comment type="similarity">
    <text evidence="5">Belongs to the class I-like SAM-binding methyltransferase superfamily. RsmB/NOP family.</text>
</comment>
<dbReference type="PANTHER" id="PTHR22807:SF4">
    <property type="entry name" value="28S RRNA (CYTOSINE-C(5))-METHYLTRANSFERASE"/>
    <property type="match status" value="1"/>
</dbReference>
<dbReference type="SUPFAM" id="SSF53335">
    <property type="entry name" value="S-adenosyl-L-methionine-dependent methyltransferases"/>
    <property type="match status" value="1"/>
</dbReference>
<dbReference type="InterPro" id="IPR023267">
    <property type="entry name" value="RCMT"/>
</dbReference>
<feature type="active site" description="Nucleophile" evidence="5">
    <location>
        <position position="152"/>
    </location>
</feature>
<dbReference type="GO" id="GO:0005730">
    <property type="term" value="C:nucleolus"/>
    <property type="evidence" value="ECO:0007669"/>
    <property type="project" value="TreeGrafter"/>
</dbReference>
<evidence type="ECO:0000256" key="2">
    <source>
        <dbReference type="ARBA" id="ARBA00022679"/>
    </source>
</evidence>
<feature type="binding site" evidence="5">
    <location>
        <position position="89"/>
    </location>
    <ligand>
        <name>S-adenosyl-L-methionine</name>
        <dbReference type="ChEBI" id="CHEBI:59789"/>
    </ligand>
</feature>
<comment type="caution">
    <text evidence="5">Lacks conserved residue(s) required for the propagation of feature annotation.</text>
</comment>
<evidence type="ECO:0000256" key="3">
    <source>
        <dbReference type="ARBA" id="ARBA00022691"/>
    </source>
</evidence>
<evidence type="ECO:0000313" key="8">
    <source>
        <dbReference type="EMBL" id="CAD7462983.1"/>
    </source>
</evidence>
<dbReference type="GO" id="GO:0003723">
    <property type="term" value="F:RNA binding"/>
    <property type="evidence" value="ECO:0007669"/>
    <property type="project" value="UniProtKB-UniRule"/>
</dbReference>
<dbReference type="GO" id="GO:0008173">
    <property type="term" value="F:RNA methyltransferase activity"/>
    <property type="evidence" value="ECO:0007669"/>
    <property type="project" value="InterPro"/>
</dbReference>
<dbReference type="AlphaFoldDB" id="A0A7R9IRD8"/>
<feature type="domain" description="SAM-dependent MTase RsmB/NOP-type" evidence="7">
    <location>
        <begin position="1"/>
        <end position="225"/>
    </location>
</feature>
<evidence type="ECO:0000256" key="6">
    <source>
        <dbReference type="SAM" id="Coils"/>
    </source>
</evidence>
<dbReference type="InterPro" id="IPR001678">
    <property type="entry name" value="MeTrfase_RsmB-F_NOP2_dom"/>
</dbReference>
<keyword evidence="1 5" id="KW-0489">Methyltransferase</keyword>
<organism evidence="8">
    <name type="scientific">Timema tahoe</name>
    <dbReference type="NCBI Taxonomy" id="61484"/>
    <lineage>
        <taxon>Eukaryota</taxon>
        <taxon>Metazoa</taxon>
        <taxon>Ecdysozoa</taxon>
        <taxon>Arthropoda</taxon>
        <taxon>Hexapoda</taxon>
        <taxon>Insecta</taxon>
        <taxon>Pterygota</taxon>
        <taxon>Neoptera</taxon>
        <taxon>Polyneoptera</taxon>
        <taxon>Phasmatodea</taxon>
        <taxon>Timematodea</taxon>
        <taxon>Timematoidea</taxon>
        <taxon>Timematidae</taxon>
        <taxon>Timema</taxon>
    </lineage>
</organism>
<dbReference type="EMBL" id="OE006988">
    <property type="protein sequence ID" value="CAD7462983.1"/>
    <property type="molecule type" value="Genomic_DNA"/>
</dbReference>
<evidence type="ECO:0000259" key="7">
    <source>
        <dbReference type="PROSITE" id="PS51686"/>
    </source>
</evidence>
<proteinExistence type="inferred from homology"/>
<dbReference type="InterPro" id="IPR029063">
    <property type="entry name" value="SAM-dependent_MTases_sf"/>
</dbReference>
<sequence length="314" mass="35908">MMLLWLIPPSAPSSSTFWWTPPAQEQVKARYYTNTAQGLATIRIRPKARYYTNTAQGPLLYEYGPTPATIRIRPNARYYTNTAQGPLLDEYGPRPATRRIRPKARIVDRVSMYPEEKCSLERLQGLASFQVILLEHALSKFPDVKRVVYSTCSLNVEENEEVVEKALSHTKANPSNPQFRLASNLLKGSWVNRGSTHYQHGAHTLYARPETDLTNGFFIAVFDRIEDTHQEYENKILKHTNKIDLERRKCKSSKNEEKGVELTAEKKVMEGTAVISVEYNSFCCFLKKCWMTPQRAVKVDLDDPVCAEVDTRGD</sequence>
<dbReference type="Pfam" id="PF01189">
    <property type="entry name" value="Methyltr_RsmB-F"/>
    <property type="match status" value="1"/>
</dbReference>